<dbReference type="PANTHER" id="PTHR43401:SF2">
    <property type="entry name" value="L-THREONINE 3-DEHYDROGENASE"/>
    <property type="match status" value="1"/>
</dbReference>
<gene>
    <name evidence="6" type="ORF">FB550_11762</name>
</gene>
<accession>A0A561CML6</accession>
<dbReference type="InterPro" id="IPR050129">
    <property type="entry name" value="Zn_alcohol_dh"/>
</dbReference>
<dbReference type="Pfam" id="PF08240">
    <property type="entry name" value="ADH_N"/>
    <property type="match status" value="1"/>
</dbReference>
<reference evidence="6 7" key="1">
    <citation type="submission" date="2019-06" db="EMBL/GenBank/DDBJ databases">
        <title>Sorghum-associated microbial communities from plants grown in Nebraska, USA.</title>
        <authorList>
            <person name="Schachtman D."/>
        </authorList>
    </citation>
    <scope>NUCLEOTIDE SEQUENCE [LARGE SCALE GENOMIC DNA]</scope>
    <source>
        <strain evidence="6 7">2482</strain>
    </source>
</reference>
<dbReference type="EMBL" id="VIVN01000017">
    <property type="protein sequence ID" value="TWD92509.1"/>
    <property type="molecule type" value="Genomic_DNA"/>
</dbReference>
<evidence type="ECO:0000256" key="4">
    <source>
        <dbReference type="RuleBase" id="RU361277"/>
    </source>
</evidence>
<dbReference type="PROSITE" id="PS00059">
    <property type="entry name" value="ADH_ZINC"/>
    <property type="match status" value="1"/>
</dbReference>
<dbReference type="Proteomes" id="UP000319671">
    <property type="component" value="Unassembled WGS sequence"/>
</dbReference>
<dbReference type="GO" id="GO:0008270">
    <property type="term" value="F:zinc ion binding"/>
    <property type="evidence" value="ECO:0007669"/>
    <property type="project" value="InterPro"/>
</dbReference>
<dbReference type="InterPro" id="IPR002328">
    <property type="entry name" value="ADH_Zn_CS"/>
</dbReference>
<evidence type="ECO:0000313" key="6">
    <source>
        <dbReference type="EMBL" id="TWD92509.1"/>
    </source>
</evidence>
<keyword evidence="7" id="KW-1185">Reference proteome</keyword>
<dbReference type="InterPro" id="IPR036291">
    <property type="entry name" value="NAD(P)-bd_dom_sf"/>
</dbReference>
<dbReference type="InterPro" id="IPR013149">
    <property type="entry name" value="ADH-like_C"/>
</dbReference>
<dbReference type="AlphaFoldDB" id="A0A561CML6"/>
<comment type="similarity">
    <text evidence="4">Belongs to the zinc-containing alcohol dehydrogenase family.</text>
</comment>
<dbReference type="InterPro" id="IPR020843">
    <property type="entry name" value="ER"/>
</dbReference>
<dbReference type="SUPFAM" id="SSF50129">
    <property type="entry name" value="GroES-like"/>
    <property type="match status" value="1"/>
</dbReference>
<comment type="cofactor">
    <cofactor evidence="4">
        <name>Zn(2+)</name>
        <dbReference type="ChEBI" id="CHEBI:29105"/>
    </cofactor>
</comment>
<evidence type="ECO:0000256" key="3">
    <source>
        <dbReference type="ARBA" id="ARBA00023002"/>
    </source>
</evidence>
<dbReference type="InterPro" id="IPR011032">
    <property type="entry name" value="GroES-like_sf"/>
</dbReference>
<dbReference type="Gene3D" id="3.90.180.10">
    <property type="entry name" value="Medium-chain alcohol dehydrogenases, catalytic domain"/>
    <property type="match status" value="1"/>
</dbReference>
<evidence type="ECO:0000313" key="7">
    <source>
        <dbReference type="Proteomes" id="UP000319671"/>
    </source>
</evidence>
<dbReference type="GO" id="GO:0016491">
    <property type="term" value="F:oxidoreductase activity"/>
    <property type="evidence" value="ECO:0007669"/>
    <property type="project" value="UniProtKB-KW"/>
</dbReference>
<dbReference type="Pfam" id="PF00107">
    <property type="entry name" value="ADH_zinc_N"/>
    <property type="match status" value="1"/>
</dbReference>
<evidence type="ECO:0000256" key="1">
    <source>
        <dbReference type="ARBA" id="ARBA00022723"/>
    </source>
</evidence>
<protein>
    <submittedName>
        <fullName evidence="6">Threonine 3-dehydrogenase</fullName>
    </submittedName>
</protein>
<proteinExistence type="inferred from homology"/>
<organism evidence="6 7">
    <name type="scientific">Neobacillus bataviensis</name>
    <dbReference type="NCBI Taxonomy" id="220685"/>
    <lineage>
        <taxon>Bacteria</taxon>
        <taxon>Bacillati</taxon>
        <taxon>Bacillota</taxon>
        <taxon>Bacilli</taxon>
        <taxon>Bacillales</taxon>
        <taxon>Bacillaceae</taxon>
        <taxon>Neobacillus</taxon>
    </lineage>
</organism>
<keyword evidence="3" id="KW-0560">Oxidoreductase</keyword>
<dbReference type="PANTHER" id="PTHR43401">
    <property type="entry name" value="L-THREONINE 3-DEHYDROGENASE"/>
    <property type="match status" value="1"/>
</dbReference>
<dbReference type="Gene3D" id="3.40.50.720">
    <property type="entry name" value="NAD(P)-binding Rossmann-like Domain"/>
    <property type="match status" value="1"/>
</dbReference>
<comment type="caution">
    <text evidence="6">The sequence shown here is derived from an EMBL/GenBank/DDBJ whole genome shotgun (WGS) entry which is preliminary data.</text>
</comment>
<sequence>METVVKVGESHLSTKEGKHIMKAVVKTGENLGFSYMEVEKPTPKPNEVLIDVEAANICGTDISYFKWGQSAKDFASKFNVKFPFIVGHECAGTVVEVGSDVKKIKVGDRVSLETHIPCGDCFQCKTGNAHNCMNMGIYGTSCDGCFADYAIAPESVCFKLPDSVSFQEGSLFEPAGVAMRAVELSGLEPGDTGLIFGCGAIGLLAIQILQACGVSRVIAVDIDQYRVDMAKKFGAIGVNSLTEDLPAVVKELTAERGGVDFIFEMTGSPKVYETLFDLLRLEGRVVTVGHPGGSIPINITQSINLKGATIKGLFGRGIWSTWYKLSALVEAKKINILDVVTHRFSFSQVDEAFEQLKQGSGKIMFLKDK</sequence>
<keyword evidence="1 4" id="KW-0479">Metal-binding</keyword>
<dbReference type="InterPro" id="IPR013154">
    <property type="entry name" value="ADH-like_N"/>
</dbReference>
<name>A0A561CML6_9BACI</name>
<evidence type="ECO:0000256" key="2">
    <source>
        <dbReference type="ARBA" id="ARBA00022833"/>
    </source>
</evidence>
<dbReference type="SMART" id="SM00829">
    <property type="entry name" value="PKS_ER"/>
    <property type="match status" value="1"/>
</dbReference>
<dbReference type="SUPFAM" id="SSF51735">
    <property type="entry name" value="NAD(P)-binding Rossmann-fold domains"/>
    <property type="match status" value="1"/>
</dbReference>
<dbReference type="RefSeq" id="WP_261380792.1">
    <property type="nucleotide sequence ID" value="NZ_VIVN01000017.1"/>
</dbReference>
<keyword evidence="2 4" id="KW-0862">Zinc</keyword>
<evidence type="ECO:0000259" key="5">
    <source>
        <dbReference type="SMART" id="SM00829"/>
    </source>
</evidence>
<feature type="domain" description="Enoyl reductase (ER)" evidence="5">
    <location>
        <begin position="28"/>
        <end position="365"/>
    </location>
</feature>